<gene>
    <name evidence="2" type="ORF">D9756_006086</name>
</gene>
<reference evidence="2 3" key="1">
    <citation type="journal article" date="2020" name="ISME J.">
        <title>Uncovering the hidden diversity of litter-decomposition mechanisms in mushroom-forming fungi.</title>
        <authorList>
            <person name="Floudas D."/>
            <person name="Bentzer J."/>
            <person name="Ahren D."/>
            <person name="Johansson T."/>
            <person name="Persson P."/>
            <person name="Tunlid A."/>
        </authorList>
    </citation>
    <scope>NUCLEOTIDE SEQUENCE [LARGE SCALE GENOMIC DNA]</scope>
    <source>
        <strain evidence="2 3">CBS 146.42</strain>
    </source>
</reference>
<sequence>MYADMLTLDELPHDILVRVIQELSADQRVLYNVRLVSRKFNGVTTPFVFSNVLHCPAYYNRERCLTILSDVVERRTTVFTSTRHLSVSMGVMVGQAKEHYTKVWFDLWRAVLPTMTNLRSLQWDYAPLNSCPIEWVNSFIECLGKQNTLKDLSIHVALDRPPPEFSLQPLSGLGLFSVWWLVEQAPGASFISQLSGLLGRCPDLESFKFRAERIDITEIDPSVTLAQLLDGLSEPLYPLKLRQLSLKDVVAQPEDFRTHLRHFHHLEELTLDLEPRVLVPRHFAEICAMLQTEGIHLKRFFVEAVSYPDVSRYLASYSGLEELTMRSLDHKDDSVVIVEDFITSVHGHCLSLKLLDLEVNRISMWPQAIVSHLRLNAEQYVALRKLRIRVCITLDDVREMRAGHFLDLLEAATRLRALRCLECPFVLYKTGSYTTNWSRDDLLEPFRGGRSSQIYSFMDRVVERFKRDHQPDFDIVLSFV</sequence>
<proteinExistence type="predicted"/>
<dbReference type="Gene3D" id="3.80.10.10">
    <property type="entry name" value="Ribonuclease Inhibitor"/>
    <property type="match status" value="1"/>
</dbReference>
<comment type="caution">
    <text evidence="2">The sequence shown here is derived from an EMBL/GenBank/DDBJ whole genome shotgun (WGS) entry which is preliminary data.</text>
</comment>
<dbReference type="PROSITE" id="PS50181">
    <property type="entry name" value="FBOX"/>
    <property type="match status" value="1"/>
</dbReference>
<dbReference type="InterPro" id="IPR001810">
    <property type="entry name" value="F-box_dom"/>
</dbReference>
<evidence type="ECO:0000259" key="1">
    <source>
        <dbReference type="PROSITE" id="PS50181"/>
    </source>
</evidence>
<keyword evidence="3" id="KW-1185">Reference proteome</keyword>
<organism evidence="2 3">
    <name type="scientific">Leucocoprinus leucothites</name>
    <dbReference type="NCBI Taxonomy" id="201217"/>
    <lineage>
        <taxon>Eukaryota</taxon>
        <taxon>Fungi</taxon>
        <taxon>Dikarya</taxon>
        <taxon>Basidiomycota</taxon>
        <taxon>Agaricomycotina</taxon>
        <taxon>Agaricomycetes</taxon>
        <taxon>Agaricomycetidae</taxon>
        <taxon>Agaricales</taxon>
        <taxon>Agaricineae</taxon>
        <taxon>Agaricaceae</taxon>
        <taxon>Leucocoprinus</taxon>
    </lineage>
</organism>
<dbReference type="InterPro" id="IPR032675">
    <property type="entry name" value="LRR_dom_sf"/>
</dbReference>
<accession>A0A8H5D5W1</accession>
<dbReference type="SUPFAM" id="SSF52047">
    <property type="entry name" value="RNI-like"/>
    <property type="match status" value="1"/>
</dbReference>
<dbReference type="Proteomes" id="UP000559027">
    <property type="component" value="Unassembled WGS sequence"/>
</dbReference>
<dbReference type="AlphaFoldDB" id="A0A8H5D5W1"/>
<feature type="domain" description="F-box" evidence="1">
    <location>
        <begin position="5"/>
        <end position="52"/>
    </location>
</feature>
<evidence type="ECO:0000313" key="3">
    <source>
        <dbReference type="Proteomes" id="UP000559027"/>
    </source>
</evidence>
<name>A0A8H5D5W1_9AGAR</name>
<protein>
    <recommendedName>
        <fullName evidence="1">F-box domain-containing protein</fullName>
    </recommendedName>
</protein>
<evidence type="ECO:0000313" key="2">
    <source>
        <dbReference type="EMBL" id="KAF5352807.1"/>
    </source>
</evidence>
<dbReference type="OrthoDB" id="2986625at2759"/>
<dbReference type="EMBL" id="JAACJO010000011">
    <property type="protein sequence ID" value="KAF5352807.1"/>
    <property type="molecule type" value="Genomic_DNA"/>
</dbReference>